<evidence type="ECO:0000256" key="3">
    <source>
        <dbReference type="ARBA" id="ARBA00022827"/>
    </source>
</evidence>
<dbReference type="EMBL" id="AP025730">
    <property type="protein sequence ID" value="BDI06187.1"/>
    <property type="molecule type" value="Genomic_DNA"/>
</dbReference>
<organism evidence="6 7">
    <name type="scientific">Sphaerotilus microaerophilus</name>
    <dbReference type="NCBI Taxonomy" id="2914710"/>
    <lineage>
        <taxon>Bacteria</taxon>
        <taxon>Pseudomonadati</taxon>
        <taxon>Pseudomonadota</taxon>
        <taxon>Betaproteobacteria</taxon>
        <taxon>Burkholderiales</taxon>
        <taxon>Sphaerotilaceae</taxon>
        <taxon>Sphaerotilus</taxon>
    </lineage>
</organism>
<evidence type="ECO:0000313" key="6">
    <source>
        <dbReference type="EMBL" id="BDI06187.1"/>
    </source>
</evidence>
<evidence type="ECO:0000256" key="1">
    <source>
        <dbReference type="ARBA" id="ARBA00001974"/>
    </source>
</evidence>
<keyword evidence="7" id="KW-1185">Reference proteome</keyword>
<sequence length="593" mass="63731">MSSTVSSTGSGVASVTFDVIVVGSGAGALLAAIRAADQGLKPLVIEKTSLIGGTSALSGGGIWIPCNHDQARAGVQDSLEDAFRYVRTCARGEASDDRVLAYVETARVMADYLRQIGVAYRCMPLYADYYPTLPGARPGGRTMDPVDFNAAKLGPQALEQVRPTNPGQLIFGRMNINAFDARTMLAKEPRANWVLAKIMLRYFVDYPWRLKSRRDRRLTGGQALMAGLFHAARQRNIPIWTDTSLQSLIVDGARVAGVVVRRGGADGREQREERLSARRAVILAAGGFERNQAMREQYLPQPTDQGWTATPPGANTGDAIQAGAAVGGALHLMGLTWGVPTLLVPKEEKYRPMFVERSMPGCMVVNARGERFLNESGPYPEFQQAMFANHAATGGAIPAWIVFDADFRAKYPIGPLMPSAAVPDAKVRKSWWDQVVWKGETLAELAGRIGVDAQGLAASAARMSEFARTGKDLDFDRGGNVFDRYYGDVNVHPNPNLAPIAKGPFYAMKLWPGDIGTKGGLLTDREARVLDSGGQVIPGLYCVGNNSASVMGPAYPGAGSTLGPAMTFAYRAIAEICGQPMALERTDLLESAA</sequence>
<dbReference type="InterPro" id="IPR003953">
    <property type="entry name" value="FAD-dep_OxRdtase_2_FAD-bd"/>
</dbReference>
<dbReference type="SUPFAM" id="SSF56425">
    <property type="entry name" value="Succinate dehydrogenase/fumarate reductase flavoprotein, catalytic domain"/>
    <property type="match status" value="1"/>
</dbReference>
<reference evidence="6" key="1">
    <citation type="submission" date="2022-04" db="EMBL/GenBank/DDBJ databases">
        <title>Whole genome sequence of Sphaerotilus sp. FB-5.</title>
        <authorList>
            <person name="Takeda M."/>
            <person name="Narihara S."/>
            <person name="Akimoto M."/>
            <person name="Akimoto R."/>
            <person name="Nishiyashiki S."/>
            <person name="Murakami T."/>
        </authorList>
    </citation>
    <scope>NUCLEOTIDE SEQUENCE</scope>
    <source>
        <strain evidence="6">FB-5</strain>
    </source>
</reference>
<dbReference type="PANTHER" id="PTHR43400:SF10">
    <property type="entry name" value="3-OXOSTEROID 1-DEHYDROGENASE"/>
    <property type="match status" value="1"/>
</dbReference>
<protein>
    <submittedName>
        <fullName evidence="6">3-oxosteroid 1-dehydrogenase</fullName>
    </submittedName>
</protein>
<gene>
    <name evidence="6" type="ORF">CATMQ487_31570</name>
</gene>
<dbReference type="InterPro" id="IPR027477">
    <property type="entry name" value="Succ_DH/fumarate_Rdtase_cat_sf"/>
</dbReference>
<dbReference type="InterPro" id="IPR050315">
    <property type="entry name" value="FAD-oxidoreductase_2"/>
</dbReference>
<dbReference type="Gene3D" id="3.50.50.60">
    <property type="entry name" value="FAD/NAD(P)-binding domain"/>
    <property type="match status" value="2"/>
</dbReference>
<dbReference type="PANTHER" id="PTHR43400">
    <property type="entry name" value="FUMARATE REDUCTASE"/>
    <property type="match status" value="1"/>
</dbReference>
<dbReference type="SUPFAM" id="SSF51905">
    <property type="entry name" value="FAD/NAD(P)-binding domain"/>
    <property type="match status" value="1"/>
</dbReference>
<comment type="cofactor">
    <cofactor evidence="1">
        <name>FAD</name>
        <dbReference type="ChEBI" id="CHEBI:57692"/>
    </cofactor>
</comment>
<evidence type="ECO:0000313" key="7">
    <source>
        <dbReference type="Proteomes" id="UP001057498"/>
    </source>
</evidence>
<dbReference type="Proteomes" id="UP001057498">
    <property type="component" value="Chromosome"/>
</dbReference>
<evidence type="ECO:0000256" key="4">
    <source>
        <dbReference type="ARBA" id="ARBA00023002"/>
    </source>
</evidence>
<evidence type="ECO:0000256" key="2">
    <source>
        <dbReference type="ARBA" id="ARBA00022630"/>
    </source>
</evidence>
<keyword evidence="2" id="KW-0285">Flavoprotein</keyword>
<keyword evidence="4" id="KW-0560">Oxidoreductase</keyword>
<dbReference type="PRINTS" id="PR00411">
    <property type="entry name" value="PNDRDTASEI"/>
</dbReference>
<dbReference type="Pfam" id="PF00890">
    <property type="entry name" value="FAD_binding_2"/>
    <property type="match status" value="1"/>
</dbReference>
<feature type="domain" description="FAD-dependent oxidoreductase 2 FAD-binding" evidence="5">
    <location>
        <begin position="18"/>
        <end position="562"/>
    </location>
</feature>
<keyword evidence="3" id="KW-0274">FAD</keyword>
<name>A0ABN6PQ36_9BURK</name>
<dbReference type="Gene3D" id="3.90.700.10">
    <property type="entry name" value="Succinate dehydrogenase/fumarate reductase flavoprotein, catalytic domain"/>
    <property type="match status" value="1"/>
</dbReference>
<dbReference type="InterPro" id="IPR036188">
    <property type="entry name" value="FAD/NAD-bd_sf"/>
</dbReference>
<accession>A0ABN6PQ36</accession>
<proteinExistence type="predicted"/>
<evidence type="ECO:0000259" key="5">
    <source>
        <dbReference type="Pfam" id="PF00890"/>
    </source>
</evidence>